<dbReference type="InterPro" id="IPR050641">
    <property type="entry name" value="RIFMO-like"/>
</dbReference>
<proteinExistence type="predicted"/>
<evidence type="ECO:0000313" key="6">
    <source>
        <dbReference type="Proteomes" id="UP000317940"/>
    </source>
</evidence>
<reference evidence="5 6" key="1">
    <citation type="submission" date="2019-06" db="EMBL/GenBank/DDBJ databases">
        <title>Sequencing the genomes of 1000 actinobacteria strains.</title>
        <authorList>
            <person name="Klenk H.-P."/>
        </authorList>
    </citation>
    <scope>NUCLEOTIDE SEQUENCE [LARGE SCALE GENOMIC DNA]</scope>
    <source>
        <strain evidence="5 6">DSM 44826</strain>
    </source>
</reference>
<sequence>MDTDVLVVGAGPTGMTAANELLLAGVSTVLVDKLPRRSTLSRAGAVQSRTVEALDQRGLLEPLLAGGEHPVGAGNFAGIPLPLEPTGPAGHRRLPWRSVPQVAVEGLLERHLAAQGLLVRRDHELVGLAQDADGVTATFANGVAVRARYLVGADGAHSAVRALLKAEFPGRAGTATAVAADVRLSGADGLAPHTRGADGHWAAVFPLGTDDRGRPLRRLAMGGPGRSLPREVPVTEEELRAGLRAVFGERVGLLELCHADRITNAARQVARYRHGRVFLAGDAAHVHLPFGAQGMNTGMQDAFNLGWKLGAAVRGWAPTGLLDSYHAERHLAGAVVLRNVQAQSLLLDWTGTLDPDVTATRELFAVLAELPQVRRYLGDLMAGTATRYPMPTAPRVPGEPAHPLLGLPAPDLDLGPARLHELLRTGGGVLVDPDDALGGAAEPWSDRVDRVGGAGRGAAVEPMLIRPDGYVCWAAASGEGLRSALAYWFGAPRPALAPTAGLGGR</sequence>
<evidence type="ECO:0000313" key="5">
    <source>
        <dbReference type="EMBL" id="TWF96301.1"/>
    </source>
</evidence>
<feature type="domain" description="FAD-binding" evidence="4">
    <location>
        <begin position="2"/>
        <end position="339"/>
    </location>
</feature>
<evidence type="ECO:0000256" key="3">
    <source>
        <dbReference type="ARBA" id="ARBA00022827"/>
    </source>
</evidence>
<dbReference type="Pfam" id="PF01494">
    <property type="entry name" value="FAD_binding_3"/>
    <property type="match status" value="1"/>
</dbReference>
<keyword evidence="6" id="KW-1185">Reference proteome</keyword>
<dbReference type="AlphaFoldDB" id="A0A561UAB7"/>
<name>A0A561UAB7_9ACTN</name>
<organism evidence="5 6">
    <name type="scientific">Kitasatospora viridis</name>
    <dbReference type="NCBI Taxonomy" id="281105"/>
    <lineage>
        <taxon>Bacteria</taxon>
        <taxon>Bacillati</taxon>
        <taxon>Actinomycetota</taxon>
        <taxon>Actinomycetes</taxon>
        <taxon>Kitasatosporales</taxon>
        <taxon>Streptomycetaceae</taxon>
        <taxon>Kitasatospora</taxon>
    </lineage>
</organism>
<evidence type="ECO:0000256" key="2">
    <source>
        <dbReference type="ARBA" id="ARBA00022630"/>
    </source>
</evidence>
<dbReference type="OrthoDB" id="8670884at2"/>
<dbReference type="InterPro" id="IPR002938">
    <property type="entry name" value="FAD-bd"/>
</dbReference>
<dbReference type="RefSeq" id="WP_145902681.1">
    <property type="nucleotide sequence ID" value="NZ_BAAAMZ010000020.1"/>
</dbReference>
<dbReference type="PRINTS" id="PR00420">
    <property type="entry name" value="RNGMNOXGNASE"/>
</dbReference>
<comment type="cofactor">
    <cofactor evidence="1">
        <name>FAD</name>
        <dbReference type="ChEBI" id="CHEBI:57692"/>
    </cofactor>
</comment>
<evidence type="ECO:0000259" key="4">
    <source>
        <dbReference type="Pfam" id="PF01494"/>
    </source>
</evidence>
<dbReference type="InterPro" id="IPR036188">
    <property type="entry name" value="FAD/NAD-bd_sf"/>
</dbReference>
<accession>A0A561UAB7</accession>
<dbReference type="GO" id="GO:0016709">
    <property type="term" value="F:oxidoreductase activity, acting on paired donors, with incorporation or reduction of molecular oxygen, NAD(P)H as one donor, and incorporation of one atom of oxygen"/>
    <property type="evidence" value="ECO:0007669"/>
    <property type="project" value="UniProtKB-ARBA"/>
</dbReference>
<dbReference type="SUPFAM" id="SSF51905">
    <property type="entry name" value="FAD/NAD(P)-binding domain"/>
    <property type="match status" value="1"/>
</dbReference>
<dbReference type="Pfam" id="PF21274">
    <property type="entry name" value="Rng_hyd_C"/>
    <property type="match status" value="1"/>
</dbReference>
<dbReference type="PANTHER" id="PTHR43004:SF19">
    <property type="entry name" value="BINDING MONOOXYGENASE, PUTATIVE (JCVI)-RELATED"/>
    <property type="match status" value="1"/>
</dbReference>
<gene>
    <name evidence="5" type="ORF">FHX73_1165</name>
</gene>
<dbReference type="Gene3D" id="3.40.30.120">
    <property type="match status" value="1"/>
</dbReference>
<dbReference type="GO" id="GO:0071949">
    <property type="term" value="F:FAD binding"/>
    <property type="evidence" value="ECO:0007669"/>
    <property type="project" value="InterPro"/>
</dbReference>
<dbReference type="Gene3D" id="3.50.50.60">
    <property type="entry name" value="FAD/NAD(P)-binding domain"/>
    <property type="match status" value="1"/>
</dbReference>
<protein>
    <submittedName>
        <fullName evidence="5">2-polyprenyl-6-methoxyphenol hydroxylase-like FAD-dependent oxidoreductase</fullName>
    </submittedName>
</protein>
<keyword evidence="3" id="KW-0274">FAD</keyword>
<dbReference type="Proteomes" id="UP000317940">
    <property type="component" value="Unassembled WGS sequence"/>
</dbReference>
<evidence type="ECO:0000256" key="1">
    <source>
        <dbReference type="ARBA" id="ARBA00001974"/>
    </source>
</evidence>
<comment type="caution">
    <text evidence="5">The sequence shown here is derived from an EMBL/GenBank/DDBJ whole genome shotgun (WGS) entry which is preliminary data.</text>
</comment>
<keyword evidence="2" id="KW-0285">Flavoprotein</keyword>
<dbReference type="Gene3D" id="3.30.70.2450">
    <property type="match status" value="1"/>
</dbReference>
<dbReference type="PANTHER" id="PTHR43004">
    <property type="entry name" value="TRK SYSTEM POTASSIUM UPTAKE PROTEIN"/>
    <property type="match status" value="1"/>
</dbReference>
<dbReference type="EMBL" id="VIWT01000001">
    <property type="protein sequence ID" value="TWF96301.1"/>
    <property type="molecule type" value="Genomic_DNA"/>
</dbReference>